<dbReference type="UniPathway" id="UPA00344"/>
<dbReference type="GO" id="GO:0061599">
    <property type="term" value="F:molybdopterin molybdotransferase activity"/>
    <property type="evidence" value="ECO:0007669"/>
    <property type="project" value="UniProtKB-UniRule"/>
</dbReference>
<dbReference type="GO" id="GO:0005829">
    <property type="term" value="C:cytosol"/>
    <property type="evidence" value="ECO:0007669"/>
    <property type="project" value="TreeGrafter"/>
</dbReference>
<organism evidence="13 14">
    <name type="scientific">Salinisphaera hydrothermalis (strain C41B8)</name>
    <dbReference type="NCBI Taxonomy" id="1304275"/>
    <lineage>
        <taxon>Bacteria</taxon>
        <taxon>Pseudomonadati</taxon>
        <taxon>Pseudomonadota</taxon>
        <taxon>Gammaproteobacteria</taxon>
        <taxon>Salinisphaerales</taxon>
        <taxon>Salinisphaeraceae</taxon>
        <taxon>Salinisphaera</taxon>
    </lineage>
</organism>
<dbReference type="CDD" id="cd00887">
    <property type="entry name" value="MoeA"/>
    <property type="match status" value="1"/>
</dbReference>
<evidence type="ECO:0000256" key="5">
    <source>
        <dbReference type="ARBA" id="ARBA00022505"/>
    </source>
</evidence>
<dbReference type="InterPro" id="IPR036425">
    <property type="entry name" value="MoaB/Mog-like_dom_sf"/>
</dbReference>
<evidence type="ECO:0000256" key="1">
    <source>
        <dbReference type="ARBA" id="ARBA00001946"/>
    </source>
</evidence>
<dbReference type="PROSITE" id="PS01079">
    <property type="entry name" value="MOCF_BIOSYNTHESIS_2"/>
    <property type="match status" value="1"/>
</dbReference>
<protein>
    <recommendedName>
        <fullName evidence="11">Molybdopterin molybdenumtransferase</fullName>
        <ecNumber evidence="11">2.10.1.1</ecNumber>
    </recommendedName>
</protein>
<evidence type="ECO:0000256" key="2">
    <source>
        <dbReference type="ARBA" id="ARBA00002901"/>
    </source>
</evidence>
<dbReference type="SUPFAM" id="SSF63867">
    <property type="entry name" value="MoeA C-terminal domain-like"/>
    <property type="match status" value="1"/>
</dbReference>
<gene>
    <name evidence="13" type="ORF">C41B8_16169</name>
</gene>
<keyword evidence="6 11" id="KW-0808">Transferase</keyword>
<evidence type="ECO:0000313" key="13">
    <source>
        <dbReference type="EMBL" id="KEZ76221.1"/>
    </source>
</evidence>
<evidence type="ECO:0000256" key="11">
    <source>
        <dbReference type="RuleBase" id="RU365090"/>
    </source>
</evidence>
<comment type="cofactor">
    <cofactor evidence="1 11">
        <name>Mg(2+)</name>
        <dbReference type="ChEBI" id="CHEBI:18420"/>
    </cofactor>
</comment>
<dbReference type="NCBIfam" id="TIGR00177">
    <property type="entry name" value="molyb_syn"/>
    <property type="match status" value="1"/>
</dbReference>
<feature type="domain" description="MoaB/Mog" evidence="12">
    <location>
        <begin position="193"/>
        <end position="329"/>
    </location>
</feature>
<keyword evidence="9 11" id="KW-0501">Molybdenum cofactor biosynthesis</keyword>
<evidence type="ECO:0000256" key="4">
    <source>
        <dbReference type="ARBA" id="ARBA00010763"/>
    </source>
</evidence>
<dbReference type="STRING" id="1304275.C41B8_16169"/>
<dbReference type="Pfam" id="PF03454">
    <property type="entry name" value="MoeA_C"/>
    <property type="match status" value="1"/>
</dbReference>
<dbReference type="SUPFAM" id="SSF53218">
    <property type="entry name" value="Molybdenum cofactor biosynthesis proteins"/>
    <property type="match status" value="1"/>
</dbReference>
<dbReference type="SUPFAM" id="SSF63882">
    <property type="entry name" value="MoeA N-terminal region -like"/>
    <property type="match status" value="1"/>
</dbReference>
<dbReference type="Pfam" id="PF03453">
    <property type="entry name" value="MoeA_N"/>
    <property type="match status" value="1"/>
</dbReference>
<dbReference type="Gene3D" id="3.40.980.10">
    <property type="entry name" value="MoaB/Mog-like domain"/>
    <property type="match status" value="1"/>
</dbReference>
<keyword evidence="7 11" id="KW-0479">Metal-binding</keyword>
<dbReference type="EMBL" id="APNK01000036">
    <property type="protein sequence ID" value="KEZ76221.1"/>
    <property type="molecule type" value="Genomic_DNA"/>
</dbReference>
<dbReference type="EC" id="2.10.1.1" evidence="11"/>
<evidence type="ECO:0000256" key="7">
    <source>
        <dbReference type="ARBA" id="ARBA00022723"/>
    </source>
</evidence>
<dbReference type="Gene3D" id="2.40.340.10">
    <property type="entry name" value="MoeA, C-terminal, domain IV"/>
    <property type="match status" value="1"/>
</dbReference>
<dbReference type="InterPro" id="IPR001453">
    <property type="entry name" value="MoaB/Mog_dom"/>
</dbReference>
<reference evidence="13 14" key="1">
    <citation type="submission" date="2013-03" db="EMBL/GenBank/DDBJ databases">
        <title>Salinisphaera hydrothermalis C41B8 Genome Sequencing.</title>
        <authorList>
            <person name="Li C."/>
            <person name="Lai Q."/>
            <person name="Shao Z."/>
        </authorList>
    </citation>
    <scope>NUCLEOTIDE SEQUENCE [LARGE SCALE GENOMIC DNA]</scope>
    <source>
        <strain evidence="13 14">C41B8</strain>
    </source>
</reference>
<evidence type="ECO:0000259" key="12">
    <source>
        <dbReference type="SMART" id="SM00852"/>
    </source>
</evidence>
<dbReference type="PATRIC" id="fig|1304275.5.peg.3312"/>
<dbReference type="eggNOG" id="COG0303">
    <property type="taxonomic scope" value="Bacteria"/>
</dbReference>
<dbReference type="PANTHER" id="PTHR10192">
    <property type="entry name" value="MOLYBDOPTERIN BIOSYNTHESIS PROTEIN"/>
    <property type="match status" value="1"/>
</dbReference>
<keyword evidence="14" id="KW-1185">Reference proteome</keyword>
<keyword evidence="5 11" id="KW-0500">Molybdenum</keyword>
<name>A0A084IHN7_SALHC</name>
<comment type="catalytic activity">
    <reaction evidence="10">
        <text>adenylyl-molybdopterin + molybdate = Mo-molybdopterin + AMP + H(+)</text>
        <dbReference type="Rhea" id="RHEA:35047"/>
        <dbReference type="ChEBI" id="CHEBI:15378"/>
        <dbReference type="ChEBI" id="CHEBI:36264"/>
        <dbReference type="ChEBI" id="CHEBI:62727"/>
        <dbReference type="ChEBI" id="CHEBI:71302"/>
        <dbReference type="ChEBI" id="CHEBI:456215"/>
        <dbReference type="EC" id="2.10.1.1"/>
    </reaction>
</comment>
<sequence>MSVTSRQSDFRPDDNAAPMALAEARRRIVDSIRPVQETERVALPQALHRVLAEPVVAGVDVPSAANSSMDGYGYPAASVPQADARLAIIGQSLAGHPFEGHVGPGECVRITTGAVVPPGVDTVVMQENTRLEHDTLVLESPAAPGANIRLAGEDLSRGDVVLPAGSFIRPADIAVLASVGAAEVSVVRRPRVAFFSTGDELRPIDGPLAPGEIYDSNRYGLAAQLDSLGMTGVDLGAVGDTPEALADAFDRAADCDAVITSGGVSVGSADFVVDVLGEKGTIDFWRVAIKPGKPLAFGTVGGARFFGLPGNPVSTAVTFIQLVRPALVQLAGGVPAAPTRLTLPTTTALTKRPGREHFLRARMDFTSASPRVTAIDHQGSGVMRSMSRADAFIVLSADSADVPAGALVTVEPFAQPVWGLAAF</sequence>
<dbReference type="Proteomes" id="UP000028302">
    <property type="component" value="Unassembled WGS sequence"/>
</dbReference>
<dbReference type="Pfam" id="PF00994">
    <property type="entry name" value="MoCF_biosynth"/>
    <property type="match status" value="1"/>
</dbReference>
<keyword evidence="8 11" id="KW-0460">Magnesium</keyword>
<comment type="pathway">
    <text evidence="3 11">Cofactor biosynthesis; molybdopterin biosynthesis.</text>
</comment>
<dbReference type="AlphaFoldDB" id="A0A084IHN7"/>
<dbReference type="InterPro" id="IPR036688">
    <property type="entry name" value="MoeA_C_domain_IV_sf"/>
</dbReference>
<dbReference type="GO" id="GO:0006777">
    <property type="term" value="P:Mo-molybdopterin cofactor biosynthetic process"/>
    <property type="evidence" value="ECO:0007669"/>
    <property type="project" value="UniProtKB-UniRule"/>
</dbReference>
<evidence type="ECO:0000256" key="6">
    <source>
        <dbReference type="ARBA" id="ARBA00022679"/>
    </source>
</evidence>
<dbReference type="InterPro" id="IPR005110">
    <property type="entry name" value="MoeA_linker/N"/>
</dbReference>
<dbReference type="Gene3D" id="3.90.105.10">
    <property type="entry name" value="Molybdopterin biosynthesis moea protein, domain 2"/>
    <property type="match status" value="1"/>
</dbReference>
<dbReference type="InterPro" id="IPR036135">
    <property type="entry name" value="MoeA_linker/N_sf"/>
</dbReference>
<dbReference type="Gene3D" id="2.170.190.11">
    <property type="entry name" value="Molybdopterin biosynthesis moea protein, domain 3"/>
    <property type="match status" value="1"/>
</dbReference>
<comment type="caution">
    <text evidence="13">The sequence shown here is derived from an EMBL/GenBank/DDBJ whole genome shotgun (WGS) entry which is preliminary data.</text>
</comment>
<evidence type="ECO:0000256" key="9">
    <source>
        <dbReference type="ARBA" id="ARBA00023150"/>
    </source>
</evidence>
<dbReference type="RefSeq" id="WP_051883680.1">
    <property type="nucleotide sequence ID" value="NZ_APNK01000036.1"/>
</dbReference>
<dbReference type="InterPro" id="IPR005111">
    <property type="entry name" value="MoeA_C_domain_IV"/>
</dbReference>
<dbReference type="NCBIfam" id="NF045515">
    <property type="entry name" value="Glp_gephyrin"/>
    <property type="match status" value="1"/>
</dbReference>
<dbReference type="InterPro" id="IPR008284">
    <property type="entry name" value="MoCF_biosynth_CS"/>
</dbReference>
<dbReference type="FunFam" id="3.40.980.10:FF:000004">
    <property type="entry name" value="Molybdopterin molybdenumtransferase"/>
    <property type="match status" value="1"/>
</dbReference>
<evidence type="ECO:0000256" key="10">
    <source>
        <dbReference type="ARBA" id="ARBA00047317"/>
    </source>
</evidence>
<dbReference type="PANTHER" id="PTHR10192:SF5">
    <property type="entry name" value="GEPHYRIN"/>
    <property type="match status" value="1"/>
</dbReference>
<accession>A0A084IHN7</accession>
<dbReference type="SMART" id="SM00852">
    <property type="entry name" value="MoCF_biosynth"/>
    <property type="match status" value="1"/>
</dbReference>
<dbReference type="GO" id="GO:0046872">
    <property type="term" value="F:metal ion binding"/>
    <property type="evidence" value="ECO:0007669"/>
    <property type="project" value="UniProtKB-UniRule"/>
</dbReference>
<proteinExistence type="inferred from homology"/>
<evidence type="ECO:0000256" key="8">
    <source>
        <dbReference type="ARBA" id="ARBA00022842"/>
    </source>
</evidence>
<comment type="function">
    <text evidence="2 11">Catalyzes the insertion of molybdate into adenylated molybdopterin with the concomitant release of AMP.</text>
</comment>
<evidence type="ECO:0000256" key="3">
    <source>
        <dbReference type="ARBA" id="ARBA00005046"/>
    </source>
</evidence>
<evidence type="ECO:0000313" key="14">
    <source>
        <dbReference type="Proteomes" id="UP000028302"/>
    </source>
</evidence>
<dbReference type="InterPro" id="IPR038987">
    <property type="entry name" value="MoeA-like"/>
</dbReference>
<comment type="similarity">
    <text evidence="4 11">Belongs to the MoeA family.</text>
</comment>